<sequence>MMNSTKVFIISDLLLILSFVVGFFILFFSGISEGNDFIPLLIILVFGLMSFFSKAVFHTISKDFWKSIAFYFLSFFFLVIFFVNLTLMLKS</sequence>
<proteinExistence type="predicted"/>
<evidence type="ECO:0000313" key="3">
    <source>
        <dbReference type="Proteomes" id="UP000831782"/>
    </source>
</evidence>
<keyword evidence="3" id="KW-1185">Reference proteome</keyword>
<feature type="transmembrane region" description="Helical" evidence="1">
    <location>
        <begin position="7"/>
        <end position="31"/>
    </location>
</feature>
<dbReference type="Proteomes" id="UP000831782">
    <property type="component" value="Chromosome"/>
</dbReference>
<accession>A0ABY4F1C8</accession>
<reference evidence="2 3" key="1">
    <citation type="submission" date="2022-04" db="EMBL/GenBank/DDBJ databases">
        <title>Gracilibacillus sp. isolated from saltern.</title>
        <authorList>
            <person name="Won M."/>
            <person name="Lee C.-M."/>
            <person name="Woen H.-Y."/>
            <person name="Kwon S.-W."/>
        </authorList>
    </citation>
    <scope>NUCLEOTIDE SEQUENCE [LARGE SCALE GENOMIC DNA]</scope>
    <source>
        <strain evidence="2 3">SSWR10-1</strain>
    </source>
</reference>
<keyword evidence="1" id="KW-0472">Membrane</keyword>
<dbReference type="RefSeq" id="WP_244723906.1">
    <property type="nucleotide sequence ID" value="NZ_CP095072.1"/>
</dbReference>
<feature type="transmembrane region" description="Helical" evidence="1">
    <location>
        <begin position="69"/>
        <end position="89"/>
    </location>
</feature>
<feature type="transmembrane region" description="Helical" evidence="1">
    <location>
        <begin position="37"/>
        <end position="57"/>
    </location>
</feature>
<keyword evidence="1" id="KW-1133">Transmembrane helix</keyword>
<keyword evidence="1" id="KW-0812">Transmembrane</keyword>
<gene>
    <name evidence="2" type="ORF">MUN88_09910</name>
</gene>
<organism evidence="2 3">
    <name type="scientific">Gracilibacillus caseinilyticus</name>
    <dbReference type="NCBI Taxonomy" id="2932256"/>
    <lineage>
        <taxon>Bacteria</taxon>
        <taxon>Bacillati</taxon>
        <taxon>Bacillota</taxon>
        <taxon>Bacilli</taxon>
        <taxon>Bacillales</taxon>
        <taxon>Bacillaceae</taxon>
        <taxon>Gracilibacillus</taxon>
    </lineage>
</organism>
<evidence type="ECO:0000256" key="1">
    <source>
        <dbReference type="SAM" id="Phobius"/>
    </source>
</evidence>
<evidence type="ECO:0000313" key="2">
    <source>
        <dbReference type="EMBL" id="UOQ50340.1"/>
    </source>
</evidence>
<name>A0ABY4F1C8_9BACI</name>
<dbReference type="EMBL" id="CP095072">
    <property type="protein sequence ID" value="UOQ50340.1"/>
    <property type="molecule type" value="Genomic_DNA"/>
</dbReference>
<protein>
    <submittedName>
        <fullName evidence="2">Uncharacterized protein</fullName>
    </submittedName>
</protein>